<evidence type="ECO:0000313" key="1">
    <source>
        <dbReference type="EMBL" id="MDN3203849.1"/>
    </source>
</evidence>
<dbReference type="InterPro" id="IPR007454">
    <property type="entry name" value="UPF0250_YbeD-like"/>
</dbReference>
<dbReference type="Proteomes" id="UP001171916">
    <property type="component" value="Unassembled WGS sequence"/>
</dbReference>
<protein>
    <submittedName>
        <fullName evidence="1">DUF493 domain-containing protein</fullName>
    </submittedName>
</protein>
<accession>A0ABT7YCE2</accession>
<sequence>MGSFFGPLERNINMKDNFDREVFKEKLNASGDFPMLYMFKFIVPNGRQHEIEEIFPKNNIELKASSGGKYISATIKVMTESAEQVLDFYERASKIEGVIAL</sequence>
<name>A0ABT7YCE2_9BACT</name>
<reference evidence="1" key="1">
    <citation type="submission" date="2023-06" db="EMBL/GenBank/DDBJ databases">
        <title>Robiginitalea aurantiacus sp. nov. and Algoriphagus sediminis sp. nov., isolated from coastal sediment.</title>
        <authorList>
            <person name="Zhou Z.Y."/>
            <person name="An J."/>
            <person name="Jia Y.W."/>
            <person name="Du Z.J."/>
        </authorList>
    </citation>
    <scope>NUCLEOTIDE SEQUENCE</scope>
    <source>
        <strain evidence="1">C2-7</strain>
    </source>
</reference>
<dbReference type="EMBL" id="JAUEPH010000003">
    <property type="protein sequence ID" value="MDN3203849.1"/>
    <property type="molecule type" value="Genomic_DNA"/>
</dbReference>
<dbReference type="SUPFAM" id="SSF117991">
    <property type="entry name" value="YbeD/HP0495-like"/>
    <property type="match status" value="1"/>
</dbReference>
<keyword evidence="2" id="KW-1185">Reference proteome</keyword>
<dbReference type="Gene3D" id="3.30.70.260">
    <property type="match status" value="1"/>
</dbReference>
<proteinExistence type="predicted"/>
<dbReference type="InterPro" id="IPR027471">
    <property type="entry name" value="YbeD-like_sf"/>
</dbReference>
<dbReference type="Pfam" id="PF04359">
    <property type="entry name" value="DUF493"/>
    <property type="match status" value="1"/>
</dbReference>
<comment type="caution">
    <text evidence="1">The sequence shown here is derived from an EMBL/GenBank/DDBJ whole genome shotgun (WGS) entry which is preliminary data.</text>
</comment>
<evidence type="ECO:0000313" key="2">
    <source>
        <dbReference type="Proteomes" id="UP001171916"/>
    </source>
</evidence>
<dbReference type="RefSeq" id="WP_289999407.1">
    <property type="nucleotide sequence ID" value="NZ_JAUEPH010000003.1"/>
</dbReference>
<organism evidence="1 2">
    <name type="scientific">Algoriphagus sediminis</name>
    <dbReference type="NCBI Taxonomy" id="3057113"/>
    <lineage>
        <taxon>Bacteria</taxon>
        <taxon>Pseudomonadati</taxon>
        <taxon>Bacteroidota</taxon>
        <taxon>Cytophagia</taxon>
        <taxon>Cytophagales</taxon>
        <taxon>Cyclobacteriaceae</taxon>
        <taxon>Algoriphagus</taxon>
    </lineage>
</organism>
<gene>
    <name evidence="1" type="ORF">QVH07_06795</name>
</gene>